<evidence type="ECO:0000259" key="19">
    <source>
        <dbReference type="SMART" id="SM00831"/>
    </source>
</evidence>
<dbReference type="InterPro" id="IPR036412">
    <property type="entry name" value="HAD-like_sf"/>
</dbReference>
<reference evidence="20 21" key="1">
    <citation type="journal article" date="2014" name="Mol. Ecol.">
        <title>Evolution of Synechococcus.</title>
        <authorList>
            <person name="Dvorak P."/>
            <person name="Casamatta D."/>
            <person name="Hasler P."/>
            <person name="Poulickova A."/>
            <person name="Ondrej V."/>
            <person name="Sanges R."/>
        </authorList>
    </citation>
    <scope>NUCLEOTIDE SEQUENCE [LARGE SCALE GENOMIC DNA]</scope>
    <source>
        <strain evidence="20 21">CAUP A 1101</strain>
    </source>
</reference>
<dbReference type="SUPFAM" id="SSF81653">
    <property type="entry name" value="Calcium ATPase, transduction domain A"/>
    <property type="match status" value="1"/>
</dbReference>
<evidence type="ECO:0000256" key="18">
    <source>
        <dbReference type="SAM" id="Phobius"/>
    </source>
</evidence>
<keyword evidence="8" id="KW-0597">Phosphoprotein</keyword>
<sequence length="912" mass="101021">MKPVSHNKTIFRSMWGWKGKSGRLPQTASSVPPLLPTKLIQLAQDNIETVLEMLNTSSEGLSELQSNLRLSKIGLNEIAHEKPPKWYVQLLKTFQNPLAILLIILAAIALLTGDLRAAVIIFSMVVFSVILRFSQEFRSSQAAEKLREMVHTTATVSRKDPRKDISPSLAQDMGLTLNLDVPDRQEIPIKFLVPGDVVSMAAGDMIPADVRLITAKDLFVSQGTLTGESLPVEKQPTLPDDQLQSQNPLELANLCFLGTNVISGTGTAVVIETGGNTYLGSLAKTVVGRKTMTSFDKGVNDVSLLLLRFMLVMAPVVFLINGLIKKNWGEAFFFALSVAVGLTPEMLPMIVTANLARGAIAMSEKKVIVKNIDAIQNFGAMDILCTDKTGTLTQDKIVLEMHLDINGEENEEALEFAYLNSFYQTGLKNLLDVAVLEHIELHESLKVEHKFLKVDEIPFDFLRRRMSVVVEEENHHHELICKGAVEEILQVCTQVKVNDQILPVDASINAQVAQLNQELNEDGLRVIAVAYKELPLDQRSYSVADEQDLILIGLIAFLDPPKDSAAQAISALSNSGVQVKVLTGDNPIVTLKTCKDVGLYVHHTLLGSEVESLSDEELTDLAETTTIFAKLSPLQKSRIIQVLRRKGHIVGFMGDGINDAAALREADVGISVDTAVDIAKESADIILLEKSLMVLEEGILEGRKTFGNIVKYIKMGTSSNFGNMFSVLGASALLPFLPMQPVQILINNLLYDFSQTGIPFDHVDKEYLTKPRKWQVGDIQKFMLYIGPMSSIFDYATYALMWFVFQANTVEQQALFQTGWFVESLMTQTLIVYIIRTPKIPFLQSRPSLPMLLVTLTIMAVAIYLPFSPIASVLGFVPLPAKYFLWLALILFSYCVLTQLVKTWFVKKYGYN</sequence>
<name>A0A098THI7_9CYAN</name>
<feature type="transmembrane region" description="Helical" evidence="18">
    <location>
        <begin position="848"/>
        <end position="871"/>
    </location>
</feature>
<evidence type="ECO:0000256" key="5">
    <source>
        <dbReference type="ARBA" id="ARBA00013555"/>
    </source>
</evidence>
<dbReference type="SUPFAM" id="SSF56784">
    <property type="entry name" value="HAD-like"/>
    <property type="match status" value="1"/>
</dbReference>
<keyword evidence="6" id="KW-1003">Cell membrane</keyword>
<dbReference type="Pfam" id="PF13246">
    <property type="entry name" value="Cation_ATPase"/>
    <property type="match status" value="1"/>
</dbReference>
<feature type="domain" description="Cation-transporting P-type ATPase N-terminal" evidence="19">
    <location>
        <begin position="41"/>
        <end position="114"/>
    </location>
</feature>
<evidence type="ECO:0000256" key="14">
    <source>
        <dbReference type="ARBA" id="ARBA00022989"/>
    </source>
</evidence>
<comment type="subcellular location">
    <subcellularLocation>
        <location evidence="2">Cell inner membrane</location>
        <topology evidence="2">Multi-pass membrane protein</topology>
    </subcellularLocation>
</comment>
<dbReference type="SFLD" id="SFLDF00027">
    <property type="entry name" value="p-type_atpase"/>
    <property type="match status" value="1"/>
</dbReference>
<dbReference type="Pfam" id="PF00690">
    <property type="entry name" value="Cation_ATPase_N"/>
    <property type="match status" value="1"/>
</dbReference>
<dbReference type="EC" id="7.2.2.14" evidence="4"/>
<dbReference type="SFLD" id="SFLDG00002">
    <property type="entry name" value="C1.7:_P-type_atpase_like"/>
    <property type="match status" value="1"/>
</dbReference>
<evidence type="ECO:0000256" key="4">
    <source>
        <dbReference type="ARBA" id="ARBA00012786"/>
    </source>
</evidence>
<dbReference type="PRINTS" id="PR01836">
    <property type="entry name" value="MGATPASE"/>
</dbReference>
<dbReference type="OrthoDB" id="499468at2"/>
<feature type="transmembrane region" description="Helical" evidence="18">
    <location>
        <begin position="117"/>
        <end position="134"/>
    </location>
</feature>
<dbReference type="PANTHER" id="PTHR42861">
    <property type="entry name" value="CALCIUM-TRANSPORTING ATPASE"/>
    <property type="match status" value="1"/>
</dbReference>
<comment type="caution">
    <text evidence="20">The sequence shown here is derived from an EMBL/GenBank/DDBJ whole genome shotgun (WGS) entry which is preliminary data.</text>
</comment>
<dbReference type="NCBIfam" id="TIGR01524">
    <property type="entry name" value="ATPase-IIIB_Mg"/>
    <property type="match status" value="1"/>
</dbReference>
<evidence type="ECO:0000256" key="2">
    <source>
        <dbReference type="ARBA" id="ARBA00004429"/>
    </source>
</evidence>
<dbReference type="InterPro" id="IPR023298">
    <property type="entry name" value="ATPase_P-typ_TM_dom_sf"/>
</dbReference>
<keyword evidence="11" id="KW-0067">ATP-binding</keyword>
<accession>A0A098THI7</accession>
<keyword evidence="14 18" id="KW-1133">Transmembrane helix</keyword>
<dbReference type="Pfam" id="PF00689">
    <property type="entry name" value="Cation_ATPase_C"/>
    <property type="match status" value="1"/>
</dbReference>
<dbReference type="Gene3D" id="3.40.1110.10">
    <property type="entry name" value="Calcium-transporting ATPase, cytoplasmic domain N"/>
    <property type="match status" value="1"/>
</dbReference>
<evidence type="ECO:0000256" key="8">
    <source>
        <dbReference type="ARBA" id="ARBA00022553"/>
    </source>
</evidence>
<evidence type="ECO:0000256" key="6">
    <source>
        <dbReference type="ARBA" id="ARBA00022475"/>
    </source>
</evidence>
<dbReference type="SMART" id="SM00831">
    <property type="entry name" value="Cation_ATPase_N"/>
    <property type="match status" value="1"/>
</dbReference>
<evidence type="ECO:0000313" key="21">
    <source>
        <dbReference type="Proteomes" id="UP000030170"/>
    </source>
</evidence>
<evidence type="ECO:0000313" key="20">
    <source>
        <dbReference type="EMBL" id="KGF71496.1"/>
    </source>
</evidence>
<dbReference type="SUPFAM" id="SSF81660">
    <property type="entry name" value="Metal cation-transporting ATPase, ATP-binding domain N"/>
    <property type="match status" value="1"/>
</dbReference>
<dbReference type="EMBL" id="JJML01000069">
    <property type="protein sequence ID" value="KGF71496.1"/>
    <property type="molecule type" value="Genomic_DNA"/>
</dbReference>
<dbReference type="Pfam" id="PF00122">
    <property type="entry name" value="E1-E2_ATPase"/>
    <property type="match status" value="1"/>
</dbReference>
<evidence type="ECO:0000256" key="17">
    <source>
        <dbReference type="ARBA" id="ARBA00047295"/>
    </source>
</evidence>
<evidence type="ECO:0000256" key="9">
    <source>
        <dbReference type="ARBA" id="ARBA00022692"/>
    </source>
</evidence>
<dbReference type="InterPro" id="IPR008250">
    <property type="entry name" value="ATPase_P-typ_transduc_dom_A_sf"/>
</dbReference>
<dbReference type="InterPro" id="IPR059000">
    <property type="entry name" value="ATPase_P-type_domA"/>
</dbReference>
<evidence type="ECO:0000256" key="11">
    <source>
        <dbReference type="ARBA" id="ARBA00022840"/>
    </source>
</evidence>
<dbReference type="NCBIfam" id="NF011702">
    <property type="entry name" value="PRK15122.1"/>
    <property type="match status" value="1"/>
</dbReference>
<proteinExistence type="inferred from homology"/>
<dbReference type="InterPro" id="IPR023299">
    <property type="entry name" value="ATPase_P-typ_cyto_dom_N"/>
</dbReference>
<dbReference type="InterPro" id="IPR018303">
    <property type="entry name" value="ATPase_P-typ_P_site"/>
</dbReference>
<feature type="transmembrane region" description="Helical" evidence="18">
    <location>
        <begin position="299"/>
        <end position="320"/>
    </location>
</feature>
<dbReference type="Gene3D" id="2.70.150.10">
    <property type="entry name" value="Calcium-transporting ATPase, cytoplasmic transduction domain A"/>
    <property type="match status" value="1"/>
</dbReference>
<dbReference type="AlphaFoldDB" id="A0A098THI7"/>
<dbReference type="InterPro" id="IPR023214">
    <property type="entry name" value="HAD_sf"/>
</dbReference>
<dbReference type="NCBIfam" id="TIGR01494">
    <property type="entry name" value="ATPase_P-type"/>
    <property type="match status" value="2"/>
</dbReference>
<feature type="transmembrane region" description="Helical" evidence="18">
    <location>
        <begin position="817"/>
        <end position="836"/>
    </location>
</feature>
<dbReference type="InterPro" id="IPR004014">
    <property type="entry name" value="ATPase_P-typ_cation-transptr_N"/>
</dbReference>
<dbReference type="CDD" id="cd02077">
    <property type="entry name" value="P-type_ATPase_Mg"/>
    <property type="match status" value="1"/>
</dbReference>
<dbReference type="Proteomes" id="UP000030170">
    <property type="component" value="Unassembled WGS sequence"/>
</dbReference>
<dbReference type="InterPro" id="IPR006068">
    <property type="entry name" value="ATPase_P-typ_cation-transptr_C"/>
</dbReference>
<evidence type="ECO:0000256" key="15">
    <source>
        <dbReference type="ARBA" id="ARBA00023136"/>
    </source>
</evidence>
<evidence type="ECO:0000256" key="12">
    <source>
        <dbReference type="ARBA" id="ARBA00022842"/>
    </source>
</evidence>
<evidence type="ECO:0000256" key="16">
    <source>
        <dbReference type="ARBA" id="ARBA00029806"/>
    </source>
</evidence>
<keyword evidence="15 18" id="KW-0472">Membrane</keyword>
<dbReference type="GO" id="GO:0005886">
    <property type="term" value="C:plasma membrane"/>
    <property type="evidence" value="ECO:0007669"/>
    <property type="project" value="UniProtKB-SubCell"/>
</dbReference>
<dbReference type="GO" id="GO:0016887">
    <property type="term" value="F:ATP hydrolysis activity"/>
    <property type="evidence" value="ECO:0007669"/>
    <property type="project" value="InterPro"/>
</dbReference>
<comment type="catalytic activity">
    <reaction evidence="17">
        <text>Mg(2+)(out) + ATP + H2O = Mg(2+)(in) + ADP + phosphate + H(+)</text>
        <dbReference type="Rhea" id="RHEA:10260"/>
        <dbReference type="ChEBI" id="CHEBI:15377"/>
        <dbReference type="ChEBI" id="CHEBI:15378"/>
        <dbReference type="ChEBI" id="CHEBI:18420"/>
        <dbReference type="ChEBI" id="CHEBI:30616"/>
        <dbReference type="ChEBI" id="CHEBI:43474"/>
        <dbReference type="ChEBI" id="CHEBI:456216"/>
        <dbReference type="EC" id="7.2.2.14"/>
    </reaction>
</comment>
<feature type="transmembrane region" description="Helical" evidence="18">
    <location>
        <begin position="332"/>
        <end position="356"/>
    </location>
</feature>
<dbReference type="STRING" id="1497020.DO97_18030"/>
<evidence type="ECO:0000256" key="13">
    <source>
        <dbReference type="ARBA" id="ARBA00022967"/>
    </source>
</evidence>
<keyword evidence="7" id="KW-0997">Cell inner membrane</keyword>
<dbReference type="GO" id="GO:0005524">
    <property type="term" value="F:ATP binding"/>
    <property type="evidence" value="ECO:0007669"/>
    <property type="project" value="UniProtKB-KW"/>
</dbReference>
<keyword evidence="10" id="KW-0547">Nucleotide-binding</keyword>
<gene>
    <name evidence="20" type="ORF">DO97_18030</name>
</gene>
<evidence type="ECO:0000256" key="3">
    <source>
        <dbReference type="ARBA" id="ARBA00008746"/>
    </source>
</evidence>
<evidence type="ECO:0000256" key="10">
    <source>
        <dbReference type="ARBA" id="ARBA00022741"/>
    </source>
</evidence>
<dbReference type="GO" id="GO:0015444">
    <property type="term" value="F:P-type magnesium transporter activity"/>
    <property type="evidence" value="ECO:0007669"/>
    <property type="project" value="UniProtKB-EC"/>
</dbReference>
<dbReference type="InterPro" id="IPR006415">
    <property type="entry name" value="P-type_ATPase_IIIB"/>
</dbReference>
<keyword evidence="13" id="KW-1278">Translocase</keyword>
<evidence type="ECO:0000256" key="1">
    <source>
        <dbReference type="ARBA" id="ARBA00003954"/>
    </source>
</evidence>
<dbReference type="SUPFAM" id="SSF81665">
    <property type="entry name" value="Calcium ATPase, transmembrane domain M"/>
    <property type="match status" value="1"/>
</dbReference>
<keyword evidence="12" id="KW-0460">Magnesium</keyword>
<dbReference type="PROSITE" id="PS00154">
    <property type="entry name" value="ATPASE_E1_E2"/>
    <property type="match status" value="1"/>
</dbReference>
<evidence type="ECO:0000256" key="7">
    <source>
        <dbReference type="ARBA" id="ARBA00022519"/>
    </source>
</evidence>
<keyword evidence="21" id="KW-1185">Reference proteome</keyword>
<feature type="transmembrane region" description="Helical" evidence="18">
    <location>
        <begin position="782"/>
        <end position="805"/>
    </location>
</feature>
<comment type="function">
    <text evidence="1">Mediates magnesium influx to the cytosol.</text>
</comment>
<protein>
    <recommendedName>
        <fullName evidence="5">Magnesium-transporting ATPase, P-type 1</fullName>
        <ecNumber evidence="4">7.2.2.14</ecNumber>
    </recommendedName>
    <alternativeName>
        <fullName evidence="16">Mg(2+) transport ATPase, P-type 1</fullName>
    </alternativeName>
</protein>
<dbReference type="Gene3D" id="1.20.1110.10">
    <property type="entry name" value="Calcium-transporting ATPase, transmembrane domain"/>
    <property type="match status" value="1"/>
</dbReference>
<dbReference type="InterPro" id="IPR044492">
    <property type="entry name" value="P_typ_ATPase_HD_dom"/>
</dbReference>
<feature type="transmembrane region" description="Helical" evidence="18">
    <location>
        <begin position="94"/>
        <end position="111"/>
    </location>
</feature>
<dbReference type="InterPro" id="IPR001757">
    <property type="entry name" value="P_typ_ATPase"/>
</dbReference>
<dbReference type="SFLD" id="SFLDS00003">
    <property type="entry name" value="Haloacid_Dehalogenase"/>
    <property type="match status" value="1"/>
</dbReference>
<dbReference type="Gene3D" id="3.40.50.1000">
    <property type="entry name" value="HAD superfamily/HAD-like"/>
    <property type="match status" value="1"/>
</dbReference>
<keyword evidence="9 18" id="KW-0812">Transmembrane</keyword>
<feature type="transmembrane region" description="Helical" evidence="18">
    <location>
        <begin position="883"/>
        <end position="905"/>
    </location>
</feature>
<organism evidence="20 21">
    <name type="scientific">Neosynechococcus sphagnicola sy1</name>
    <dbReference type="NCBI Taxonomy" id="1497020"/>
    <lineage>
        <taxon>Bacteria</taxon>
        <taxon>Bacillati</taxon>
        <taxon>Cyanobacteriota</taxon>
        <taxon>Cyanophyceae</taxon>
        <taxon>Neosynechococcales</taxon>
        <taxon>Neosynechococcaceae</taxon>
        <taxon>Neosynechococcus</taxon>
    </lineage>
</organism>
<comment type="similarity">
    <text evidence="3">Belongs to the cation transport ATPase (P-type) (TC 3.A.3) family. Type IIIB subfamily.</text>
</comment>